<accession>A0A6J5M543</accession>
<keyword evidence="1" id="KW-1133">Transmembrane helix</keyword>
<evidence type="ECO:0008006" key="3">
    <source>
        <dbReference type="Google" id="ProtNLM"/>
    </source>
</evidence>
<proteinExistence type="predicted"/>
<sequence>MIWRRMLPLNANSLSERKGDLRSRKIARFGLVIPLFVVLNIAFLKDDSVALKPKTTHFKQYAFIQLNHDFKEFYCLDELWHKESRWDHKAKNKKSSAYGIPQLLNLKEKDPFKQIDKGLKYIEHRYDKPCHALAFHNRKGWY</sequence>
<keyword evidence="1" id="KW-0472">Membrane</keyword>
<protein>
    <recommendedName>
        <fullName evidence="3">Transglycosylase SLT domain-containing protein</fullName>
    </recommendedName>
</protein>
<evidence type="ECO:0000256" key="1">
    <source>
        <dbReference type="SAM" id="Phobius"/>
    </source>
</evidence>
<keyword evidence="1" id="KW-0812">Transmembrane</keyword>
<dbReference type="EMBL" id="LR796405">
    <property type="protein sequence ID" value="CAB4142125.1"/>
    <property type="molecule type" value="Genomic_DNA"/>
</dbReference>
<gene>
    <name evidence="2" type="ORF">UFOVP441_5</name>
</gene>
<name>A0A6J5M543_9CAUD</name>
<evidence type="ECO:0000313" key="2">
    <source>
        <dbReference type="EMBL" id="CAB4142125.1"/>
    </source>
</evidence>
<organism evidence="2">
    <name type="scientific">uncultured Caudovirales phage</name>
    <dbReference type="NCBI Taxonomy" id="2100421"/>
    <lineage>
        <taxon>Viruses</taxon>
        <taxon>Duplodnaviria</taxon>
        <taxon>Heunggongvirae</taxon>
        <taxon>Uroviricota</taxon>
        <taxon>Caudoviricetes</taxon>
        <taxon>Peduoviridae</taxon>
        <taxon>Maltschvirus</taxon>
        <taxon>Maltschvirus maltsch</taxon>
    </lineage>
</organism>
<feature type="transmembrane region" description="Helical" evidence="1">
    <location>
        <begin position="26"/>
        <end position="44"/>
    </location>
</feature>
<reference evidence="2" key="1">
    <citation type="submission" date="2020-04" db="EMBL/GenBank/DDBJ databases">
        <authorList>
            <person name="Chiriac C."/>
            <person name="Salcher M."/>
            <person name="Ghai R."/>
            <person name="Kavagutti S V."/>
        </authorList>
    </citation>
    <scope>NUCLEOTIDE SEQUENCE</scope>
</reference>